<sequence>MRKLENEKIRELGNVGISKLQKLLEVIVFLLSLRSVKHH</sequence>
<dbReference type="Proteomes" id="UP000005391">
    <property type="component" value="Unassembled WGS sequence"/>
</dbReference>
<dbReference type="AlphaFoldDB" id="E4MUK9"/>
<name>E4MUK9_CAPOC</name>
<proteinExistence type="predicted"/>
<gene>
    <name evidence="1" type="ORF">HMPREF1977_2081</name>
</gene>
<organism evidence="1 2">
    <name type="scientific">Capnocytophaga ochracea F0287</name>
    <dbReference type="NCBI Taxonomy" id="873517"/>
    <lineage>
        <taxon>Bacteria</taxon>
        <taxon>Pseudomonadati</taxon>
        <taxon>Bacteroidota</taxon>
        <taxon>Flavobacteriia</taxon>
        <taxon>Flavobacteriales</taxon>
        <taxon>Flavobacteriaceae</taxon>
        <taxon>Capnocytophaga</taxon>
    </lineage>
</organism>
<evidence type="ECO:0000313" key="2">
    <source>
        <dbReference type="Proteomes" id="UP000005391"/>
    </source>
</evidence>
<dbReference type="HOGENOM" id="CLU_3306657_0_0_10"/>
<evidence type="ECO:0000313" key="1">
    <source>
        <dbReference type="EMBL" id="EFS96588.1"/>
    </source>
</evidence>
<comment type="caution">
    <text evidence="1">The sequence shown here is derived from an EMBL/GenBank/DDBJ whole genome shotgun (WGS) entry which is preliminary data.</text>
</comment>
<dbReference type="EMBL" id="AEOH01000047">
    <property type="protein sequence ID" value="EFS96588.1"/>
    <property type="molecule type" value="Genomic_DNA"/>
</dbReference>
<protein>
    <submittedName>
        <fullName evidence="1">Uncharacterized protein</fullName>
    </submittedName>
</protein>
<accession>E4MUK9</accession>
<reference evidence="1 2" key="1">
    <citation type="submission" date="2010-10" db="EMBL/GenBank/DDBJ databases">
        <authorList>
            <person name="Muzny D."/>
            <person name="Qin X."/>
            <person name="Deng J."/>
            <person name="Jiang H."/>
            <person name="Liu Y."/>
            <person name="Qu J."/>
            <person name="Song X.-Z."/>
            <person name="Zhang L."/>
            <person name="Thornton R."/>
            <person name="Coyle M."/>
            <person name="Francisco L."/>
            <person name="Jackson L."/>
            <person name="Javaid M."/>
            <person name="Korchina V."/>
            <person name="Kovar C."/>
            <person name="Mata R."/>
            <person name="Mathew T."/>
            <person name="Ngo R."/>
            <person name="Nguyen L."/>
            <person name="Nguyen N."/>
            <person name="Okwuonu G."/>
            <person name="Ongeri F."/>
            <person name="Pham C."/>
            <person name="Simmons D."/>
            <person name="Wilczek-Boney K."/>
            <person name="Hale W."/>
            <person name="Jakkamsetti A."/>
            <person name="Pham P."/>
            <person name="Ruth R."/>
            <person name="San Lucas F."/>
            <person name="Warren J."/>
            <person name="Zhang J."/>
            <person name="Zhao Z."/>
            <person name="Zhou C."/>
            <person name="Zhu D."/>
            <person name="Lee S."/>
            <person name="Bess C."/>
            <person name="Blankenburg K."/>
            <person name="Forbes L."/>
            <person name="Fu Q."/>
            <person name="Gubbala S."/>
            <person name="Hirani K."/>
            <person name="Jayaseelan J.C."/>
            <person name="Lara F."/>
            <person name="Munidasa M."/>
            <person name="Palculict T."/>
            <person name="Patil S."/>
            <person name="Pu L.-L."/>
            <person name="Saada N."/>
            <person name="Tang L."/>
            <person name="Weissenberger G."/>
            <person name="Zhu Y."/>
            <person name="Hemphill L."/>
            <person name="Shang Y."/>
            <person name="Youmans B."/>
            <person name="Ayvaz T."/>
            <person name="Ross M."/>
            <person name="Santibanez J."/>
            <person name="Aqrawi P."/>
            <person name="Gross S."/>
            <person name="Joshi V."/>
            <person name="Fowler G."/>
            <person name="Nazareth L."/>
            <person name="Reid J."/>
            <person name="Worley K."/>
            <person name="Petrosino J."/>
            <person name="Highlander S."/>
            <person name="Gibbs R."/>
        </authorList>
    </citation>
    <scope>NUCLEOTIDE SEQUENCE [LARGE SCALE GENOMIC DNA]</scope>
    <source>
        <strain evidence="1 2">F0287</strain>
    </source>
</reference>